<dbReference type="PANTHER" id="PTHR43633:SF1">
    <property type="entry name" value="ALCOHOL DEHYDROGENASE YQHD"/>
    <property type="match status" value="1"/>
</dbReference>
<feature type="domain" description="Fe-containing alcohol dehydrogenase-like C-terminal" evidence="3">
    <location>
        <begin position="188"/>
        <end position="350"/>
    </location>
</feature>
<evidence type="ECO:0000259" key="3">
    <source>
        <dbReference type="Pfam" id="PF25137"/>
    </source>
</evidence>
<dbReference type="CDD" id="cd08187">
    <property type="entry name" value="BDH"/>
    <property type="match status" value="1"/>
</dbReference>
<dbReference type="InterPro" id="IPR056798">
    <property type="entry name" value="ADH_Fe_C"/>
</dbReference>
<keyword evidence="5" id="KW-1185">Reference proteome</keyword>
<dbReference type="RefSeq" id="WP_093521134.1">
    <property type="nucleotide sequence ID" value="NZ_FOSK01000008.1"/>
</dbReference>
<dbReference type="Gene3D" id="1.20.1090.10">
    <property type="entry name" value="Dehydroquinate synthase-like - alpha domain"/>
    <property type="match status" value="1"/>
</dbReference>
<dbReference type="Gene3D" id="3.40.50.1970">
    <property type="match status" value="1"/>
</dbReference>
<comment type="caution">
    <text evidence="4">The sequence shown here is derived from an EMBL/GenBank/DDBJ whole genome shotgun (WGS) entry which is preliminary data.</text>
</comment>
<dbReference type="PANTHER" id="PTHR43633">
    <property type="entry name" value="ALCOHOL DEHYDROGENASE YQHD"/>
    <property type="match status" value="1"/>
</dbReference>
<name>A0A1I4C2S2_9HYPH</name>
<reference evidence="4 5" key="1">
    <citation type="submission" date="2016-10" db="EMBL/GenBank/DDBJ databases">
        <authorList>
            <person name="Varghese N."/>
            <person name="Submissions S."/>
        </authorList>
    </citation>
    <scope>NUCLEOTIDE SEQUENCE [LARGE SCALE GENOMIC DNA]</scope>
    <source>
        <strain evidence="4 5">DSM 16392</strain>
    </source>
</reference>
<protein>
    <submittedName>
        <fullName evidence="4">NADP-dependent alcohol dehydrogenase</fullName>
    </submittedName>
</protein>
<dbReference type="Proteomes" id="UP000199598">
    <property type="component" value="Unassembled WGS sequence"/>
</dbReference>
<accession>A0A1I4C2S2</accession>
<proteinExistence type="predicted"/>
<keyword evidence="1" id="KW-0560">Oxidoreductase</keyword>
<feature type="domain" description="Alcohol dehydrogenase iron-type/glycerol dehydrogenase GldA" evidence="2">
    <location>
        <begin position="8"/>
        <end position="173"/>
    </location>
</feature>
<dbReference type="InterPro" id="IPR044731">
    <property type="entry name" value="BDH-like"/>
</dbReference>
<sequence length="382" mass="41712">MKFNYQNPTKLLFGQGKISEIRDQVPTGSRILLAYGGGSIKANGVYEQVLSALKGFAVVEFSGIEANPHFETLEKAVELVKEQNLNFILAVGGGSVVDGCKFVAAAAHYDGDHWDIPSGKHRIQKATPLASVLTLPATGSESNGNSVITRQSTGEKLAFGSPLVFPVFSVLDPDTMKTLPERQLKNGLVDAFVHVCEQYLTFPTGALVQDGYAEALLRTLVQLGKSYPERDTDEWRANLMYAANQGLNGLISCGVPQDWATHQIGHELTACFGIDHAQTLSIIQPSLLRSQIELKRAKLEQMGTTVFALPPSEDLAEKTVDAIEEFYQQLAMPIRLSDANITDQNDIDTLMHIIESRDFLQAIGEHGKITPGVIKDIVYSAR</sequence>
<dbReference type="SUPFAM" id="SSF56796">
    <property type="entry name" value="Dehydroquinate synthase-like"/>
    <property type="match status" value="1"/>
</dbReference>
<organism evidence="4 5">
    <name type="scientific">Pseudovibrio ascidiaceicola</name>
    <dbReference type="NCBI Taxonomy" id="285279"/>
    <lineage>
        <taxon>Bacteria</taxon>
        <taxon>Pseudomonadati</taxon>
        <taxon>Pseudomonadota</taxon>
        <taxon>Alphaproteobacteria</taxon>
        <taxon>Hyphomicrobiales</taxon>
        <taxon>Stappiaceae</taxon>
        <taxon>Pseudovibrio</taxon>
    </lineage>
</organism>
<dbReference type="Pfam" id="PF25137">
    <property type="entry name" value="ADH_Fe_C"/>
    <property type="match status" value="1"/>
</dbReference>
<evidence type="ECO:0000256" key="1">
    <source>
        <dbReference type="ARBA" id="ARBA00023002"/>
    </source>
</evidence>
<dbReference type="InterPro" id="IPR001670">
    <property type="entry name" value="ADH_Fe/GldA"/>
</dbReference>
<dbReference type="InterPro" id="IPR018211">
    <property type="entry name" value="ADH_Fe_CS"/>
</dbReference>
<gene>
    <name evidence="4" type="ORF">SAMN04488518_108277</name>
</gene>
<evidence type="ECO:0000313" key="5">
    <source>
        <dbReference type="Proteomes" id="UP000199598"/>
    </source>
</evidence>
<dbReference type="PROSITE" id="PS00060">
    <property type="entry name" value="ADH_IRON_2"/>
    <property type="match status" value="1"/>
</dbReference>
<evidence type="ECO:0000259" key="2">
    <source>
        <dbReference type="Pfam" id="PF00465"/>
    </source>
</evidence>
<evidence type="ECO:0000313" key="4">
    <source>
        <dbReference type="EMBL" id="SFK74496.1"/>
    </source>
</evidence>
<dbReference type="EMBL" id="FOSK01000008">
    <property type="protein sequence ID" value="SFK74496.1"/>
    <property type="molecule type" value="Genomic_DNA"/>
</dbReference>
<dbReference type="Pfam" id="PF00465">
    <property type="entry name" value="Fe-ADH"/>
    <property type="match status" value="1"/>
</dbReference>